<dbReference type="EMBL" id="LAZR01003315">
    <property type="protein sequence ID" value="KKN19640.1"/>
    <property type="molecule type" value="Genomic_DNA"/>
</dbReference>
<gene>
    <name evidence="1" type="ORF">LCGC14_0943590</name>
</gene>
<proteinExistence type="predicted"/>
<accession>A0A0F9NJB4</accession>
<sequence length="191" mass="21229">MHFETVEPFDVETPELGIENLKRVAFGTLETFDIVGDILADKKINFSDAVHAMRLQDVYLSFMASPEALKEAQDLTEAETAELKSAIEAKSKELASDKEPDVLENIAKNAFAVAIAVANLLNDLKKEQPSKDVQTLAASRLAIDFLKDFRLFIKKEIKRGNKFIIVVGGGRICREYQQGVAQIAKVDDEDN</sequence>
<feature type="non-terminal residue" evidence="1">
    <location>
        <position position="191"/>
    </location>
</feature>
<organism evidence="1">
    <name type="scientific">marine sediment metagenome</name>
    <dbReference type="NCBI Taxonomy" id="412755"/>
    <lineage>
        <taxon>unclassified sequences</taxon>
        <taxon>metagenomes</taxon>
        <taxon>ecological metagenomes</taxon>
    </lineage>
</organism>
<comment type="caution">
    <text evidence="1">The sequence shown here is derived from an EMBL/GenBank/DDBJ whole genome shotgun (WGS) entry which is preliminary data.</text>
</comment>
<evidence type="ECO:0000313" key="1">
    <source>
        <dbReference type="EMBL" id="KKN19640.1"/>
    </source>
</evidence>
<dbReference type="AlphaFoldDB" id="A0A0F9NJB4"/>
<protein>
    <submittedName>
        <fullName evidence="1">Uncharacterized protein</fullName>
    </submittedName>
</protein>
<name>A0A0F9NJB4_9ZZZZ</name>
<reference evidence="1" key="1">
    <citation type="journal article" date="2015" name="Nature">
        <title>Complex archaea that bridge the gap between prokaryotes and eukaryotes.</title>
        <authorList>
            <person name="Spang A."/>
            <person name="Saw J.H."/>
            <person name="Jorgensen S.L."/>
            <person name="Zaremba-Niedzwiedzka K."/>
            <person name="Martijn J."/>
            <person name="Lind A.E."/>
            <person name="van Eijk R."/>
            <person name="Schleper C."/>
            <person name="Guy L."/>
            <person name="Ettema T.J."/>
        </authorList>
    </citation>
    <scope>NUCLEOTIDE SEQUENCE</scope>
</reference>